<name>A0A0A1U1A6_ENTIV</name>
<feature type="region of interest" description="Disordered" evidence="1">
    <location>
        <begin position="83"/>
        <end position="102"/>
    </location>
</feature>
<evidence type="ECO:0000313" key="2">
    <source>
        <dbReference type="EMBL" id="ELP86314.1"/>
    </source>
</evidence>
<proteinExistence type="predicted"/>
<dbReference type="InterPro" id="IPR026906">
    <property type="entry name" value="LRR_5"/>
</dbReference>
<dbReference type="SUPFAM" id="SSF52058">
    <property type="entry name" value="L domain-like"/>
    <property type="match status" value="1"/>
</dbReference>
<dbReference type="GeneID" id="14885288"/>
<dbReference type="InterPro" id="IPR032675">
    <property type="entry name" value="LRR_dom_sf"/>
</dbReference>
<organism evidence="2 3">
    <name type="scientific">Entamoeba invadens IP1</name>
    <dbReference type="NCBI Taxonomy" id="370355"/>
    <lineage>
        <taxon>Eukaryota</taxon>
        <taxon>Amoebozoa</taxon>
        <taxon>Evosea</taxon>
        <taxon>Archamoebae</taxon>
        <taxon>Mastigamoebida</taxon>
        <taxon>Entamoebidae</taxon>
        <taxon>Entamoeba</taxon>
    </lineage>
</organism>
<sequence>MSKIDLFNILTVAKYFLSISDFIILSQVNSKYLKIFDCFHFNPFPLSATTRKFFTNLETLHLWSTTDETFGNRVPKRYIEETEQFPDTPQHSSEEHNSDEELELHDEFKKEQRTTETFFNIVIWYQVDFKTTTIYRTNNMVFKNVTYTTKDVKEFGTTIPDIVNTLGEFTFTLQNTTKEQMKDFKIPSHITSIRNECFKGNTNLSQLSFGPNLLSIGESAFVNINNLHIDINSKNCVHLTRITLPESVKVLGMSSFCECGGIEEITIPEGITEIPAWCFGKCFSLRIVSLPKSVERIGQFAFFWCRSLLIFNGGDSLENVGAFCFKDCYSLKSASFRNKNLKVDIGAFFNCNKMKRLEVNENVITNNWELPKCTKVVVI</sequence>
<dbReference type="Gene3D" id="3.80.10.10">
    <property type="entry name" value="Ribonuclease Inhibitor"/>
    <property type="match status" value="2"/>
</dbReference>
<dbReference type="EMBL" id="KB206993">
    <property type="protein sequence ID" value="ELP86314.1"/>
    <property type="molecule type" value="Genomic_DNA"/>
</dbReference>
<dbReference type="RefSeq" id="XP_004185660.1">
    <property type="nucleotide sequence ID" value="XM_004185612.1"/>
</dbReference>
<dbReference type="OrthoDB" id="26891at2759"/>
<evidence type="ECO:0000313" key="3">
    <source>
        <dbReference type="Proteomes" id="UP000014680"/>
    </source>
</evidence>
<keyword evidence="3" id="KW-1185">Reference proteome</keyword>
<evidence type="ECO:0008006" key="4">
    <source>
        <dbReference type="Google" id="ProtNLM"/>
    </source>
</evidence>
<dbReference type="AlphaFoldDB" id="A0A0A1U1A6"/>
<reference evidence="2 3" key="1">
    <citation type="submission" date="2012-10" db="EMBL/GenBank/DDBJ databases">
        <authorList>
            <person name="Zafar N."/>
            <person name="Inman J."/>
            <person name="Hall N."/>
            <person name="Lorenzi H."/>
            <person name="Caler E."/>
        </authorList>
    </citation>
    <scope>NUCLEOTIDE SEQUENCE [LARGE SCALE GENOMIC DNA]</scope>
    <source>
        <strain evidence="2 3">IP1</strain>
    </source>
</reference>
<protein>
    <recommendedName>
        <fullName evidence="4">Leucine rich repeat containing protein BspA family protein</fullName>
    </recommendedName>
</protein>
<gene>
    <name evidence="2" type="ORF">EIN_035710</name>
</gene>
<accession>A0A0A1U1A6</accession>
<dbReference type="InterPro" id="IPR053139">
    <property type="entry name" value="Surface_bspA-like"/>
</dbReference>
<dbReference type="VEuPathDB" id="AmoebaDB:EIN_035710"/>
<dbReference type="PANTHER" id="PTHR45661:SF3">
    <property type="entry name" value="IG-LIKE DOMAIN-CONTAINING PROTEIN"/>
    <property type="match status" value="1"/>
</dbReference>
<dbReference type="Proteomes" id="UP000014680">
    <property type="component" value="Unassembled WGS sequence"/>
</dbReference>
<dbReference type="Pfam" id="PF13306">
    <property type="entry name" value="LRR_5"/>
    <property type="match status" value="2"/>
</dbReference>
<evidence type="ECO:0000256" key="1">
    <source>
        <dbReference type="SAM" id="MobiDB-lite"/>
    </source>
</evidence>
<dbReference type="PANTHER" id="PTHR45661">
    <property type="entry name" value="SURFACE ANTIGEN"/>
    <property type="match status" value="1"/>
</dbReference>
<dbReference type="KEGG" id="eiv:EIN_035710"/>